<name>A0ACA8R6C5_METAZ</name>
<dbReference type="EMBL" id="AP019779">
    <property type="protein sequence ID" value="BBL62423.1"/>
    <property type="molecule type" value="Genomic_DNA"/>
</dbReference>
<proteinExistence type="predicted"/>
<accession>A0ACA8R6C5</accession>
<dbReference type="Proteomes" id="UP000825015">
    <property type="component" value="Chromosome"/>
</dbReference>
<organism evidence="1 2">
    <name type="scientific">Methanobrevibacter arboriphilus</name>
    <dbReference type="NCBI Taxonomy" id="39441"/>
    <lineage>
        <taxon>Archaea</taxon>
        <taxon>Methanobacteriati</taxon>
        <taxon>Methanobacteriota</taxon>
        <taxon>Methanomada group</taxon>
        <taxon>Methanobacteria</taxon>
        <taxon>Methanobacteriales</taxon>
        <taxon>Methanobacteriaceae</taxon>
        <taxon>Methanobrevibacter</taxon>
    </lineage>
</organism>
<evidence type="ECO:0000313" key="1">
    <source>
        <dbReference type="EMBL" id="BBL62423.1"/>
    </source>
</evidence>
<evidence type="ECO:0000313" key="2">
    <source>
        <dbReference type="Proteomes" id="UP000825015"/>
    </source>
</evidence>
<gene>
    <name evidence="1" type="ORF">MarbSA_14630</name>
</gene>
<reference evidence="1" key="1">
    <citation type="submission" date="2019-06" db="EMBL/GenBank/DDBJ databases">
        <title>Complete genome sequence of Methanobrevibacter arboriphilus strain SA.</title>
        <authorList>
            <person name="Asakawa S."/>
        </authorList>
    </citation>
    <scope>NUCLEOTIDE SEQUENCE</scope>
    <source>
        <strain evidence="1">SA</strain>
    </source>
</reference>
<sequence>MINELDPEKINKILVHLDGWALSNDDENIEFNTDELTEEEIDLLFDNKNKKISLLEVELIYQSSLNYAQNYTKRLLNTFDDVNKELFLNAVYVLTASNLFGKFNLKVNNKQEEDVTPQSRAGVLFSQAIKQLDNHKISTVKTRKTING</sequence>
<protein>
    <submittedName>
        <fullName evidence="1">Uncharacterized protein</fullName>
    </submittedName>
</protein>
<keyword evidence="2" id="KW-1185">Reference proteome</keyword>